<dbReference type="GO" id="GO:0015074">
    <property type="term" value="P:DNA integration"/>
    <property type="evidence" value="ECO:0007669"/>
    <property type="project" value="InterPro"/>
</dbReference>
<dbReference type="GO" id="GO:0046872">
    <property type="term" value="F:metal ion binding"/>
    <property type="evidence" value="ECO:0007669"/>
    <property type="project" value="UniProtKB-KW"/>
</dbReference>
<dbReference type="Pfam" id="PF22936">
    <property type="entry name" value="Pol_BBD"/>
    <property type="match status" value="1"/>
</dbReference>
<dbReference type="EMBL" id="DP000011">
    <property type="protein sequence ID" value="ABA96718.1"/>
    <property type="molecule type" value="Genomic_DNA"/>
</dbReference>
<dbReference type="SUPFAM" id="SSF53098">
    <property type="entry name" value="Ribonuclease H-like"/>
    <property type="match status" value="1"/>
</dbReference>
<keyword evidence="1" id="KW-0645">Protease</keyword>
<dbReference type="Gene3D" id="3.30.420.10">
    <property type="entry name" value="Ribonuclease H-like superfamily/Ribonuclease H"/>
    <property type="match status" value="1"/>
</dbReference>
<dbReference type="InterPro" id="IPR043502">
    <property type="entry name" value="DNA/RNA_pol_sf"/>
</dbReference>
<dbReference type="InterPro" id="IPR013103">
    <property type="entry name" value="RVT_2"/>
</dbReference>
<dbReference type="InterPro" id="IPR025724">
    <property type="entry name" value="GAG-pre-integrase_dom"/>
</dbReference>
<dbReference type="AlphaFoldDB" id="Q2QW17"/>
<feature type="region of interest" description="Disordered" evidence="5">
    <location>
        <begin position="185"/>
        <end position="220"/>
    </location>
</feature>
<proteinExistence type="predicted"/>
<dbReference type="Pfam" id="PF14223">
    <property type="entry name" value="Retrotran_gag_2"/>
    <property type="match status" value="1"/>
</dbReference>
<dbReference type="PROSITE" id="PS50994">
    <property type="entry name" value="INTEGRASE"/>
    <property type="match status" value="1"/>
</dbReference>
<feature type="domain" description="Integrase catalytic" evidence="6">
    <location>
        <begin position="478"/>
        <end position="574"/>
    </location>
</feature>
<accession>Q2QW17</accession>
<dbReference type="InterPro" id="IPR012337">
    <property type="entry name" value="RNaseH-like_sf"/>
</dbReference>
<evidence type="ECO:0000313" key="7">
    <source>
        <dbReference type="EMBL" id="ABA96718.1"/>
    </source>
</evidence>
<dbReference type="Pfam" id="PF25597">
    <property type="entry name" value="SH3_retrovirus"/>
    <property type="match status" value="1"/>
</dbReference>
<dbReference type="GO" id="GO:0006508">
    <property type="term" value="P:proteolysis"/>
    <property type="evidence" value="ECO:0007669"/>
    <property type="project" value="UniProtKB-KW"/>
</dbReference>
<reference evidence="7" key="2">
    <citation type="submission" date="2005-04" db="EMBL/GenBank/DDBJ databases">
        <authorList>
            <person name="Buell C.R."/>
            <person name="Wing R.A."/>
            <person name="McCombie W.A."/>
            <person name="Ouyang S."/>
        </authorList>
    </citation>
    <scope>NUCLEOTIDE SEQUENCE</scope>
</reference>
<dbReference type="InterPro" id="IPR039537">
    <property type="entry name" value="Retrotran_Ty1/copia-like"/>
</dbReference>
<evidence type="ECO:0000259" key="6">
    <source>
        <dbReference type="PROSITE" id="PS50994"/>
    </source>
</evidence>
<evidence type="ECO:0000256" key="2">
    <source>
        <dbReference type="ARBA" id="ARBA00022723"/>
    </source>
</evidence>
<dbReference type="Pfam" id="PF13976">
    <property type="entry name" value="gag_pre-integrs"/>
    <property type="match status" value="1"/>
</dbReference>
<dbReference type="Pfam" id="PF07727">
    <property type="entry name" value="RVT_2"/>
    <property type="match status" value="1"/>
</dbReference>
<dbReference type="InterPro" id="IPR036397">
    <property type="entry name" value="RNaseH_sf"/>
</dbReference>
<feature type="compositionally biased region" description="Basic and acidic residues" evidence="5">
    <location>
        <begin position="203"/>
        <end position="212"/>
    </location>
</feature>
<dbReference type="PANTHER" id="PTHR42648">
    <property type="entry name" value="TRANSPOSASE, PUTATIVE-RELATED"/>
    <property type="match status" value="1"/>
</dbReference>
<reference evidence="7" key="3">
    <citation type="submission" date="2006-01" db="EMBL/GenBank/DDBJ databases">
        <authorList>
            <person name="Buell R."/>
        </authorList>
    </citation>
    <scope>NUCLEOTIDE SEQUENCE</scope>
</reference>
<dbReference type="PANTHER" id="PTHR42648:SF28">
    <property type="entry name" value="TRANSPOSON-ENCODED PROTEIN WITH RIBONUCLEASE H-LIKE AND RETROVIRUS ZINC FINGER-LIKE DOMAINS"/>
    <property type="match status" value="1"/>
</dbReference>
<evidence type="ECO:0000256" key="5">
    <source>
        <dbReference type="SAM" id="MobiDB-lite"/>
    </source>
</evidence>
<keyword evidence="2" id="KW-0479">Metal-binding</keyword>
<keyword evidence="3" id="KW-0064">Aspartyl protease</keyword>
<dbReference type="InterPro" id="IPR001584">
    <property type="entry name" value="Integrase_cat-core"/>
</dbReference>
<dbReference type="SUPFAM" id="SSF56672">
    <property type="entry name" value="DNA/RNA polymerases"/>
    <property type="match status" value="1"/>
</dbReference>
<keyword evidence="4" id="KW-0378">Hydrolase</keyword>
<evidence type="ECO:0000256" key="3">
    <source>
        <dbReference type="ARBA" id="ARBA00022750"/>
    </source>
</evidence>
<sequence>MASMKYDLPLLDYKTRFSLWQVKMRAVLAQTSDLDEALESFGKKKTTEWTAEEKQKDRKALSLIQLLLSNDILQEVLQEKTAEELWLKLESICMSKDLTSKMHIKMKLFSHKLQESGSVLNHISVFKEIVADLVSMEVQFDDEDLGLLLLCSLPSSYANFRDTILLSRDELTLAEVYEALQNREKMKGMVQSDPSSSKGEALQNKEKRKSDGKASVVTSAENSDSGDCLVVFAGCVASHDEWILDTACSFHICINRDWFSSYKSVQNGDVVRMGDDNPHEIVGIGSVQIKTHDGMTRTLKDVRYIPGMARNLISLSTLDAEGYKYSGLGGVVKVSKGSLVYMISDMNSANLYVLRGSTLHGSVTAAAVSKDEPSKTNLWHMRLGHMSELGMAELMKRNLLDGYTQGNMKFCEHCVFGKHKRVKFNTSVHRTKGILDYVHADLWGPSRKPSLGGARYMLTIIDDYSTKVWPYFLKHKDDTFATFKEWKVMIERQTEKEKEGIVRHHTIPYTPQQNGVAERMNRTIISKARCMLSNARMNKRFWAEAANTACYLINKSPSIPLNKKTPIEVWSGMPADYSQLRVFGCTAYAHVDNGKLEPRAIKCLFLGYGSGVKGYKLWNPETNKTFMSRSVVFNESVMFNDSLPTDHSPPVLQPQDEPIAHRRTKRSCGALVRLIEECDIVYYAFSCAEQVENTLELATYTEAVVSGDREKWISAMQGEMQPLEKNGTWELVHLPKQKKPVRCKWIFKRKEGLSPSEPPRFKATLVAKGFSQIAGVDYNDVFSPVVKHSSIRTFFSIVAMHDLELEQLDVKTTFLHGELEVEIYMDQPEGFIVPGKEDYVCKLKRSLDGLKQSPRQWYKRFDSFMLSHGFKRSEFDSCVYIKFINGSPIYLLLHVDDMLIAAKSKEQITTLKKQLSSEFDMKDLGATKKILDLSHAMSLVSRYLANPGKEHWKAIQWIFRYLRGTADACLKFGRTDKGLVGYVDSDFAADLDKRRSLIGYVFTIGSCAVSWKATLQSVVAQSTTEAEYMAIAEACKESVWLKGLFAELCGVDSCINLFCDSQSAICLTKDKMFHERTKHIDIKYHYVRDVVAQGKLKVCKISTHDNPANMMTKHVPVAKFELCSSLVGIVV</sequence>
<dbReference type="GO" id="GO:0004190">
    <property type="term" value="F:aspartic-type endopeptidase activity"/>
    <property type="evidence" value="ECO:0007669"/>
    <property type="project" value="UniProtKB-KW"/>
</dbReference>
<name>Q2QW17_ORYSJ</name>
<evidence type="ECO:0000256" key="1">
    <source>
        <dbReference type="ARBA" id="ARBA00022670"/>
    </source>
</evidence>
<gene>
    <name evidence="7" type="ordered locus">LOC_Os12g10890</name>
</gene>
<reference evidence="7" key="1">
    <citation type="journal article" date="2005" name="BMC Biol.">
        <title>The sequence of rice chromosomes 11 and 12, rich in disease resistance genes and recent gene duplications.</title>
        <authorList>
            <consortium name="The rice chromosomes 11 and 12 sequencing consortia"/>
        </authorList>
    </citation>
    <scope>NUCLEOTIDE SEQUENCE [LARGE SCALE GENOMIC DNA]</scope>
</reference>
<dbReference type="GO" id="GO:0003676">
    <property type="term" value="F:nucleic acid binding"/>
    <property type="evidence" value="ECO:0007669"/>
    <property type="project" value="InterPro"/>
</dbReference>
<dbReference type="InterPro" id="IPR057670">
    <property type="entry name" value="SH3_retrovirus"/>
</dbReference>
<organism evidence="7">
    <name type="scientific">Oryza sativa subsp. japonica</name>
    <name type="common">Rice</name>
    <dbReference type="NCBI Taxonomy" id="39947"/>
    <lineage>
        <taxon>Eukaryota</taxon>
        <taxon>Viridiplantae</taxon>
        <taxon>Streptophyta</taxon>
        <taxon>Embryophyta</taxon>
        <taxon>Tracheophyta</taxon>
        <taxon>Spermatophyta</taxon>
        <taxon>Magnoliopsida</taxon>
        <taxon>Liliopsida</taxon>
        <taxon>Poales</taxon>
        <taxon>Poaceae</taxon>
        <taxon>BOP clade</taxon>
        <taxon>Oryzoideae</taxon>
        <taxon>Oryzeae</taxon>
        <taxon>Oryzinae</taxon>
        <taxon>Oryza</taxon>
        <taxon>Oryza sativa</taxon>
    </lineage>
</organism>
<dbReference type="CDD" id="cd09272">
    <property type="entry name" value="RNase_HI_RT_Ty1"/>
    <property type="match status" value="1"/>
</dbReference>
<dbReference type="InterPro" id="IPR054722">
    <property type="entry name" value="PolX-like_BBD"/>
</dbReference>
<evidence type="ECO:0000256" key="4">
    <source>
        <dbReference type="ARBA" id="ARBA00022801"/>
    </source>
</evidence>
<protein>
    <submittedName>
        <fullName evidence="7">Retrotransposon protein, putative, Ty1-copia subclass</fullName>
    </submittedName>
</protein>